<evidence type="ECO:0000313" key="2">
    <source>
        <dbReference type="EMBL" id="CAL1686804.1"/>
    </source>
</evidence>
<protein>
    <submittedName>
        <fullName evidence="2">Uncharacterized protein</fullName>
    </submittedName>
</protein>
<organism evidence="2 3">
    <name type="scientific">Lasius platythorax</name>
    <dbReference type="NCBI Taxonomy" id="488582"/>
    <lineage>
        <taxon>Eukaryota</taxon>
        <taxon>Metazoa</taxon>
        <taxon>Ecdysozoa</taxon>
        <taxon>Arthropoda</taxon>
        <taxon>Hexapoda</taxon>
        <taxon>Insecta</taxon>
        <taxon>Pterygota</taxon>
        <taxon>Neoptera</taxon>
        <taxon>Endopterygota</taxon>
        <taxon>Hymenoptera</taxon>
        <taxon>Apocrita</taxon>
        <taxon>Aculeata</taxon>
        <taxon>Formicoidea</taxon>
        <taxon>Formicidae</taxon>
        <taxon>Formicinae</taxon>
        <taxon>Lasius</taxon>
        <taxon>Lasius</taxon>
    </lineage>
</organism>
<keyword evidence="3" id="KW-1185">Reference proteome</keyword>
<feature type="region of interest" description="Disordered" evidence="1">
    <location>
        <begin position="76"/>
        <end position="100"/>
    </location>
</feature>
<dbReference type="EMBL" id="OZ034830">
    <property type="protein sequence ID" value="CAL1686804.1"/>
    <property type="molecule type" value="Genomic_DNA"/>
</dbReference>
<accession>A0AAV2P484</accession>
<dbReference type="AlphaFoldDB" id="A0AAV2P484"/>
<evidence type="ECO:0000313" key="3">
    <source>
        <dbReference type="Proteomes" id="UP001497644"/>
    </source>
</evidence>
<name>A0AAV2P484_9HYME</name>
<evidence type="ECO:0000256" key="1">
    <source>
        <dbReference type="SAM" id="MobiDB-lite"/>
    </source>
</evidence>
<gene>
    <name evidence="2" type="ORF">LPLAT_LOCUS12128</name>
</gene>
<sequence>MAERSEKIMRLNLSFAITVWLSKYFLIRFYRIKLEEHAEFDETISSQRTNQEAFLSKACVAAIGRILETHECGEKSDGLALGGLEDEGRRSSEKRTRRTRRKICISDGEKKRK</sequence>
<proteinExistence type="predicted"/>
<dbReference type="Proteomes" id="UP001497644">
    <property type="component" value="Chromosome 7"/>
</dbReference>
<reference evidence="2" key="1">
    <citation type="submission" date="2024-04" db="EMBL/GenBank/DDBJ databases">
        <authorList>
            <consortium name="Molecular Ecology Group"/>
        </authorList>
    </citation>
    <scope>NUCLEOTIDE SEQUENCE</scope>
</reference>